<keyword evidence="2" id="KW-0472">Membrane</keyword>
<feature type="transmembrane region" description="Helical" evidence="2">
    <location>
        <begin position="32"/>
        <end position="51"/>
    </location>
</feature>
<evidence type="ECO:0000256" key="2">
    <source>
        <dbReference type="SAM" id="Phobius"/>
    </source>
</evidence>
<evidence type="ECO:0000313" key="4">
    <source>
        <dbReference type="Proteomes" id="UP000728032"/>
    </source>
</evidence>
<dbReference type="Proteomes" id="UP000728032">
    <property type="component" value="Unassembled WGS sequence"/>
</dbReference>
<keyword evidence="2" id="KW-1133">Transmembrane helix</keyword>
<keyword evidence="4" id="KW-1185">Reference proteome</keyword>
<reference evidence="3" key="1">
    <citation type="submission" date="2020-11" db="EMBL/GenBank/DDBJ databases">
        <authorList>
            <person name="Tran Van P."/>
        </authorList>
    </citation>
    <scope>NUCLEOTIDE SEQUENCE</scope>
</reference>
<evidence type="ECO:0000313" key="3">
    <source>
        <dbReference type="EMBL" id="CAD7662713.1"/>
    </source>
</evidence>
<organism evidence="3">
    <name type="scientific">Oppiella nova</name>
    <dbReference type="NCBI Taxonomy" id="334625"/>
    <lineage>
        <taxon>Eukaryota</taxon>
        <taxon>Metazoa</taxon>
        <taxon>Ecdysozoa</taxon>
        <taxon>Arthropoda</taxon>
        <taxon>Chelicerata</taxon>
        <taxon>Arachnida</taxon>
        <taxon>Acari</taxon>
        <taxon>Acariformes</taxon>
        <taxon>Sarcoptiformes</taxon>
        <taxon>Oribatida</taxon>
        <taxon>Brachypylina</taxon>
        <taxon>Oppioidea</taxon>
        <taxon>Oppiidae</taxon>
        <taxon>Oppiella</taxon>
    </lineage>
</organism>
<feature type="coiled-coil region" evidence="1">
    <location>
        <begin position="56"/>
        <end position="108"/>
    </location>
</feature>
<dbReference type="EMBL" id="CAJPVJ010028997">
    <property type="protein sequence ID" value="CAG2179850.1"/>
    <property type="molecule type" value="Genomic_DNA"/>
</dbReference>
<dbReference type="OrthoDB" id="6503162at2759"/>
<keyword evidence="2" id="KW-0812">Transmembrane</keyword>
<dbReference type="EMBL" id="OC943822">
    <property type="protein sequence ID" value="CAD7662713.1"/>
    <property type="molecule type" value="Genomic_DNA"/>
</dbReference>
<accession>A0A7R9MMR8</accession>
<name>A0A7R9MMR8_9ACAR</name>
<sequence length="220" mass="25191">MGSHMPDSTAMQLMMKPTGADEVDGYRQPYRWTGGLESIIVLGSILAVFLVSRSHINELRHLLDETQTRLDELESQNNLGNNKQLQQITNNKQYIELLQKDIAELQDEQVPIGFIYIQYPGQLDPDTIWPKLNWENVTPKYAGLFFRAEGGNSIAFDNDIEQDENSPRPGTWSKDLFTGKQDGLVLVKPHDPLTYTMKFMVSGGEVRPRNRAIRIWKRVE</sequence>
<dbReference type="AlphaFoldDB" id="A0A7R9MMR8"/>
<proteinExistence type="predicted"/>
<keyword evidence="1" id="KW-0175">Coiled coil</keyword>
<protein>
    <submittedName>
        <fullName evidence="3">Uncharacterized protein</fullName>
    </submittedName>
</protein>
<evidence type="ECO:0000256" key="1">
    <source>
        <dbReference type="SAM" id="Coils"/>
    </source>
</evidence>
<gene>
    <name evidence="3" type="ORF">ONB1V03_LOCUS19273</name>
</gene>